<dbReference type="Proteomes" id="UP001355206">
    <property type="component" value="Unassembled WGS sequence"/>
</dbReference>
<evidence type="ECO:0000313" key="2">
    <source>
        <dbReference type="Proteomes" id="UP001355206"/>
    </source>
</evidence>
<evidence type="ECO:0000313" key="1">
    <source>
        <dbReference type="EMBL" id="MEE7490413.1"/>
    </source>
</evidence>
<dbReference type="EMBL" id="MLCA01000001">
    <property type="protein sequence ID" value="MEE7490413.1"/>
    <property type="molecule type" value="Genomic_DNA"/>
</dbReference>
<organism evidence="1 2">
    <name type="scientific">Methylobacterium oryzae</name>
    <dbReference type="NCBI Taxonomy" id="334852"/>
    <lineage>
        <taxon>Bacteria</taxon>
        <taxon>Pseudomonadati</taxon>
        <taxon>Pseudomonadota</taxon>
        <taxon>Alphaproteobacteria</taxon>
        <taxon>Hyphomicrobiales</taxon>
        <taxon>Methylobacteriaceae</taxon>
        <taxon>Methylobacterium</taxon>
    </lineage>
</organism>
<proteinExistence type="predicted"/>
<name>A0ABU7TLE1_9HYPH</name>
<comment type="caution">
    <text evidence="1">The sequence shown here is derived from an EMBL/GenBank/DDBJ whole genome shotgun (WGS) entry which is preliminary data.</text>
</comment>
<keyword evidence="2" id="KW-1185">Reference proteome</keyword>
<gene>
    <name evidence="1" type="ORF">MOTC310_07940</name>
</gene>
<reference evidence="1 2" key="1">
    <citation type="journal article" date="2012" name="Genet. Mol. Biol.">
        <title>Analysis of 16S rRNA and mxaF genes revealing insights into Methylobacterium niche-specific plant association.</title>
        <authorList>
            <person name="Dourado M.N."/>
            <person name="Andreote F.D."/>
            <person name="Dini-Andreote F."/>
            <person name="Conti R."/>
            <person name="Araujo J.M."/>
            <person name="Araujo W.L."/>
        </authorList>
    </citation>
    <scope>NUCLEOTIDE SEQUENCE [LARGE SCALE GENOMIC DNA]</scope>
    <source>
        <strain evidence="1 2">TC3-10</strain>
    </source>
</reference>
<sequence length="252" mass="27880">MFEDGNRIRFVQPVDDAGRTWWLERFYDTHGLTPEDMGDAITRSVVTKKSIRYDFIDGVGKAFSLRVEGRFADAGEIWFVERTLNLSGSVFNADEMFIPEGDAGEGRGRKLMADLVGTCKLVGVSSIKLDARRIGRYAWLRIGFRPDLGSWKDLRRTLLAGIYSFEDSLGAGVVGELARRIANGREDTANFLAALENPVPSPSLFDADGRPRKVPLGKALFLDFGGDWSGEYIVGDPDTDRITKLYLGGESG</sequence>
<protein>
    <submittedName>
        <fullName evidence="1">Uncharacterized protein</fullName>
    </submittedName>
</protein>
<accession>A0ABU7TLE1</accession>